<name>A0A934RSC5_9BACT</name>
<evidence type="ECO:0000256" key="1">
    <source>
        <dbReference type="SAM" id="SignalP"/>
    </source>
</evidence>
<evidence type="ECO:0000313" key="3">
    <source>
        <dbReference type="Proteomes" id="UP000604083"/>
    </source>
</evidence>
<dbReference type="RefSeq" id="WP_200392004.1">
    <property type="nucleotide sequence ID" value="NZ_JAENIO010000026.1"/>
</dbReference>
<keyword evidence="1" id="KW-0732">Signal</keyword>
<organism evidence="2 3">
    <name type="scientific">Roseibacillus ishigakijimensis</name>
    <dbReference type="NCBI Taxonomy" id="454146"/>
    <lineage>
        <taxon>Bacteria</taxon>
        <taxon>Pseudomonadati</taxon>
        <taxon>Verrucomicrobiota</taxon>
        <taxon>Verrucomicrobiia</taxon>
        <taxon>Verrucomicrobiales</taxon>
        <taxon>Verrucomicrobiaceae</taxon>
        <taxon>Roseibacillus</taxon>
    </lineage>
</organism>
<gene>
    <name evidence="2" type="ORF">JIN78_10895</name>
</gene>
<proteinExistence type="predicted"/>
<feature type="signal peptide" evidence="1">
    <location>
        <begin position="1"/>
        <end position="23"/>
    </location>
</feature>
<dbReference type="AlphaFoldDB" id="A0A934RSC5"/>
<reference evidence="2" key="1">
    <citation type="submission" date="2021-01" db="EMBL/GenBank/DDBJ databases">
        <title>Modified the classification status of verrucomicrobia.</title>
        <authorList>
            <person name="Feng X."/>
        </authorList>
    </citation>
    <scope>NUCLEOTIDE SEQUENCE</scope>
    <source>
        <strain evidence="2">KCTC 12986</strain>
    </source>
</reference>
<evidence type="ECO:0000313" key="2">
    <source>
        <dbReference type="EMBL" id="MBK1834568.1"/>
    </source>
</evidence>
<accession>A0A934RSC5</accession>
<feature type="chain" id="PRO_5038057159" evidence="1">
    <location>
        <begin position="24"/>
        <end position="253"/>
    </location>
</feature>
<dbReference type="Proteomes" id="UP000604083">
    <property type="component" value="Unassembled WGS sequence"/>
</dbReference>
<sequence>MKYPKAFLCCLSPVIILSASASAAIISINFDTGNVTSSTLGGAPGVRVNNWNVWAANTDLEEGGPVVDEAGTPVPGLTATVGVGGRSQRGNPSGLSNDSLIFTSVIDVQSSTTVSVSGVPYAQYDVYAYMHDDGSDRAGSFTIGGTTYYVRGTGSGNPAPDGTGYVLSTDTDVDLSNPNTVTVDESIAQGHYVVFRGVSGASFDLLAGAVDTSNGANRNKFSGFQIVQVPEPSSLALFLLSGGGFLLQRRRQG</sequence>
<dbReference type="InterPro" id="IPR013424">
    <property type="entry name" value="Ice-binding_C"/>
</dbReference>
<comment type="caution">
    <text evidence="2">The sequence shown here is derived from an EMBL/GenBank/DDBJ whole genome shotgun (WGS) entry which is preliminary data.</text>
</comment>
<dbReference type="NCBIfam" id="TIGR02595">
    <property type="entry name" value="PEP_CTERM"/>
    <property type="match status" value="1"/>
</dbReference>
<keyword evidence="3" id="KW-1185">Reference proteome</keyword>
<dbReference type="EMBL" id="JAENIO010000026">
    <property type="protein sequence ID" value="MBK1834568.1"/>
    <property type="molecule type" value="Genomic_DNA"/>
</dbReference>
<protein>
    <submittedName>
        <fullName evidence="2">PEP-CTERM sorting domain-containing protein</fullName>
    </submittedName>
</protein>